<feature type="compositionally biased region" description="Acidic residues" evidence="6">
    <location>
        <begin position="137"/>
        <end position="147"/>
    </location>
</feature>
<reference evidence="8" key="1">
    <citation type="submission" date="2022-08" db="UniProtKB">
        <authorList>
            <consortium name="EnsemblMetazoa"/>
        </authorList>
    </citation>
    <scope>IDENTIFICATION</scope>
    <source>
        <strain evidence="8">05x7-T-G4-1.051#20</strain>
    </source>
</reference>
<feature type="compositionally biased region" description="Basic and acidic residues" evidence="6">
    <location>
        <begin position="264"/>
        <end position="278"/>
    </location>
</feature>
<keyword evidence="2" id="KW-0805">Transcription regulation</keyword>
<feature type="compositionally biased region" description="Acidic residues" evidence="6">
    <location>
        <begin position="198"/>
        <end position="207"/>
    </location>
</feature>
<feature type="region of interest" description="Disordered" evidence="6">
    <location>
        <begin position="848"/>
        <end position="922"/>
    </location>
</feature>
<evidence type="ECO:0000256" key="1">
    <source>
        <dbReference type="ARBA" id="ARBA00004123"/>
    </source>
</evidence>
<feature type="region of interest" description="Disordered" evidence="6">
    <location>
        <begin position="1"/>
        <end position="298"/>
    </location>
</feature>
<dbReference type="Pfam" id="PF00010">
    <property type="entry name" value="HLH"/>
    <property type="match status" value="1"/>
</dbReference>
<protein>
    <recommendedName>
        <fullName evidence="7">BHLH domain-containing protein</fullName>
    </recommendedName>
</protein>
<dbReference type="InterPro" id="IPR036638">
    <property type="entry name" value="HLH_DNA-bd_sf"/>
</dbReference>
<feature type="compositionally biased region" description="Acidic residues" evidence="6">
    <location>
        <begin position="279"/>
        <end position="289"/>
    </location>
</feature>
<keyword evidence="9" id="KW-1185">Reference proteome</keyword>
<proteinExistence type="predicted"/>
<dbReference type="Proteomes" id="UP000005408">
    <property type="component" value="Unassembled WGS sequence"/>
</dbReference>
<keyword evidence="4" id="KW-0804">Transcription</keyword>
<dbReference type="FunFam" id="4.10.280.10:FF:000010">
    <property type="entry name" value="Scleraxis bHLH transcription factor"/>
    <property type="match status" value="1"/>
</dbReference>
<evidence type="ECO:0000259" key="7">
    <source>
        <dbReference type="PROSITE" id="PS50888"/>
    </source>
</evidence>
<feature type="compositionally biased region" description="Acidic residues" evidence="6">
    <location>
        <begin position="168"/>
        <end position="177"/>
    </location>
</feature>
<dbReference type="PROSITE" id="PS50888">
    <property type="entry name" value="BHLH"/>
    <property type="match status" value="1"/>
</dbReference>
<feature type="compositionally biased region" description="Acidic residues" evidence="6">
    <location>
        <begin position="17"/>
        <end position="26"/>
    </location>
</feature>
<dbReference type="CDD" id="cd11465">
    <property type="entry name" value="bHLH_TS_scleraxis_like"/>
    <property type="match status" value="1"/>
</dbReference>
<evidence type="ECO:0000256" key="2">
    <source>
        <dbReference type="ARBA" id="ARBA00023015"/>
    </source>
</evidence>
<dbReference type="AlphaFoldDB" id="A0A8W8M7T3"/>
<dbReference type="EnsemblMetazoa" id="G31653.2">
    <property type="protein sequence ID" value="G31653.2:cds"/>
    <property type="gene ID" value="G31653"/>
</dbReference>
<dbReference type="SUPFAM" id="SSF47459">
    <property type="entry name" value="HLH, helix-loop-helix DNA-binding domain"/>
    <property type="match status" value="1"/>
</dbReference>
<dbReference type="SMART" id="SM00353">
    <property type="entry name" value="HLH"/>
    <property type="match status" value="1"/>
</dbReference>
<dbReference type="GO" id="GO:0005634">
    <property type="term" value="C:nucleus"/>
    <property type="evidence" value="ECO:0007669"/>
    <property type="project" value="UniProtKB-SubCell"/>
</dbReference>
<evidence type="ECO:0000313" key="9">
    <source>
        <dbReference type="Proteomes" id="UP000005408"/>
    </source>
</evidence>
<keyword evidence="5" id="KW-0539">Nucleus</keyword>
<feature type="compositionally biased region" description="Acidic residues" evidence="6">
    <location>
        <begin position="47"/>
        <end position="56"/>
    </location>
</feature>
<accession>A0A8W8M7T3</accession>
<feature type="compositionally biased region" description="Acidic residues" evidence="6">
    <location>
        <begin position="107"/>
        <end position="116"/>
    </location>
</feature>
<keyword evidence="3" id="KW-0238">DNA-binding</keyword>
<evidence type="ECO:0000256" key="4">
    <source>
        <dbReference type="ARBA" id="ARBA00023163"/>
    </source>
</evidence>
<sequence length="1025" mass="114695">MPKQGNGRLHAGNDRLSDDDDIDEDALSGTMLKQGKGRLHAGNDRLSDDDDIDEDALSGTMLKQSKGRLHAGNDTLSDDDDIDEDAFSGTMPKQGKGRLHAGNDRLSDDDDIDEDALSGTMLKQGKGRLHAGNDRLSDDDDDIDEDALSGTLLKQGKGRLHAGNDRLSDDDDIDEDALSGTMPKQGNGRLHAGNDRLSDDDDIDEDALSGTMLKQGKGRLHAGNDRLSDDDDTDEDALSGTVPKQGQGLLNAGNDRLSDDDDDNSVKDPDYEPDHSSDNDSDSLFEENQDDLHPDSLGELSCSDIGLEKCPTIDPRREIVSDSEESCGSIESEKYPMLSGKTDKDISFQDPRILDYGRRLFEKHGHEPHKTQYISQKLREVGRLLFACKLSKDIQCLDEALLSKNWDILIQNVRTIAGFDEESHTYTSPSLALKIGHSLQKCARYMRSDGIKENDRAKIEEADRFLTLYETEWTNDISGHALTSLSEKKYNKPLLLPVVKDVVKLNNYLAKEVETVCEKIVVQFDMSLYAKMAQLCLAQLILFNRRRSGEAERIKLQEFSDAENGSGKPDEVVLSTLNEFEKKLCNTHTRVEIKGKRGRKVAVLLTDEMKKNIKILIQQREKAKVSGDCLFSKPGDSKFPYRGSDCLRRFAKEAGVDNPTAITSTKLRKQLATLAQILNLNETSQDILATFQGHDIRVHRQFYRLPEDTMQIAKVSKILHSLNNGSISKFKGKDFDEIQLDDKEAVDSESDEEETEDLDDDEEYIEAVDIVSPMSAEQEPGSQGPVKKKPKSAPTPRHHWTPTEKGALKKLFRRNIIQGKTPCQLECLNAMKKDCECGRRDDLVMRRHSDEMRRNLNEEDPRYSDENEYSSGSSEETHTSKARKRKPRNSSGGEDKNSEFNFDGTPVPKQRMAANARERDRTHSVNTAFVTLRTLIPTEPADRKLSKIETLRLATSYIAHLNTVLMVGSDCVDQPCIKHQAMIRGGVDNLPKTLCTFCLSASKTRPIRGDSCMYKDTRHAPSCRR</sequence>
<name>A0A8W8M7T3_MAGGI</name>
<dbReference type="PANTHER" id="PTHR33480">
    <property type="entry name" value="SET DOMAIN-CONTAINING PROTEIN-RELATED"/>
    <property type="match status" value="1"/>
</dbReference>
<feature type="domain" description="BHLH" evidence="7">
    <location>
        <begin position="909"/>
        <end position="961"/>
    </location>
</feature>
<evidence type="ECO:0000256" key="5">
    <source>
        <dbReference type="ARBA" id="ARBA00023242"/>
    </source>
</evidence>
<evidence type="ECO:0000313" key="8">
    <source>
        <dbReference type="EnsemblMetazoa" id="G31653.2:cds"/>
    </source>
</evidence>
<dbReference type="InterPro" id="IPR011598">
    <property type="entry name" value="bHLH_dom"/>
</dbReference>
<organism evidence="8 9">
    <name type="scientific">Magallana gigas</name>
    <name type="common">Pacific oyster</name>
    <name type="synonym">Crassostrea gigas</name>
    <dbReference type="NCBI Taxonomy" id="29159"/>
    <lineage>
        <taxon>Eukaryota</taxon>
        <taxon>Metazoa</taxon>
        <taxon>Spiralia</taxon>
        <taxon>Lophotrochozoa</taxon>
        <taxon>Mollusca</taxon>
        <taxon>Bivalvia</taxon>
        <taxon>Autobranchia</taxon>
        <taxon>Pteriomorphia</taxon>
        <taxon>Ostreida</taxon>
        <taxon>Ostreoidea</taxon>
        <taxon>Ostreidae</taxon>
        <taxon>Magallana</taxon>
    </lineage>
</organism>
<dbReference type="GO" id="GO:0003677">
    <property type="term" value="F:DNA binding"/>
    <property type="evidence" value="ECO:0007669"/>
    <property type="project" value="UniProtKB-KW"/>
</dbReference>
<feature type="compositionally biased region" description="Acidic residues" evidence="6">
    <location>
        <begin position="228"/>
        <end position="237"/>
    </location>
</feature>
<feature type="compositionally biased region" description="Basic and acidic residues" evidence="6">
    <location>
        <begin position="848"/>
        <end position="865"/>
    </location>
</feature>
<dbReference type="GO" id="GO:0046983">
    <property type="term" value="F:protein dimerization activity"/>
    <property type="evidence" value="ECO:0007669"/>
    <property type="project" value="InterPro"/>
</dbReference>
<feature type="region of interest" description="Disordered" evidence="6">
    <location>
        <begin position="773"/>
        <end position="806"/>
    </location>
</feature>
<dbReference type="PANTHER" id="PTHR33480:SF1">
    <property type="entry name" value="TYR RECOMBINASE DOMAIN-CONTAINING PROTEIN"/>
    <property type="match status" value="1"/>
</dbReference>
<evidence type="ECO:0000256" key="6">
    <source>
        <dbReference type="SAM" id="MobiDB-lite"/>
    </source>
</evidence>
<dbReference type="Gene3D" id="4.10.280.10">
    <property type="entry name" value="Helix-loop-helix DNA-binding domain"/>
    <property type="match status" value="1"/>
</dbReference>
<comment type="subcellular location">
    <subcellularLocation>
        <location evidence="1">Nucleus</location>
    </subcellularLocation>
</comment>
<evidence type="ECO:0000256" key="3">
    <source>
        <dbReference type="ARBA" id="ARBA00023125"/>
    </source>
</evidence>
<feature type="compositionally biased region" description="Basic residues" evidence="6">
    <location>
        <begin position="786"/>
        <end position="800"/>
    </location>
</feature>
<feature type="compositionally biased region" description="Acidic residues" evidence="6">
    <location>
        <begin position="76"/>
        <end position="86"/>
    </location>
</feature>